<dbReference type="Gene3D" id="2.40.50.140">
    <property type="entry name" value="Nucleic acid-binding proteins"/>
    <property type="match status" value="1"/>
</dbReference>
<keyword evidence="1 2" id="KW-0238">DNA-binding</keyword>
<dbReference type="EMBL" id="CP040798">
    <property type="protein sequence ID" value="QLB51095.1"/>
    <property type="molecule type" value="Genomic_DNA"/>
</dbReference>
<dbReference type="InterPro" id="IPR011344">
    <property type="entry name" value="ssDNA-bd"/>
</dbReference>
<proteinExistence type="predicted"/>
<dbReference type="InterPro" id="IPR012340">
    <property type="entry name" value="NA-bd_OB-fold"/>
</dbReference>
<dbReference type="Pfam" id="PF00436">
    <property type="entry name" value="SSB"/>
    <property type="match status" value="1"/>
</dbReference>
<dbReference type="Proteomes" id="UP000509535">
    <property type="component" value="Chromosome"/>
</dbReference>
<dbReference type="RefSeq" id="WP_176799715.1">
    <property type="nucleotide sequence ID" value="NZ_CP040798.1"/>
</dbReference>
<evidence type="ECO:0000256" key="1">
    <source>
        <dbReference type="ARBA" id="ARBA00023125"/>
    </source>
</evidence>
<dbReference type="SUPFAM" id="SSF50249">
    <property type="entry name" value="Nucleic acid-binding proteins"/>
    <property type="match status" value="1"/>
</dbReference>
<gene>
    <name evidence="4" type="ORF">FDP16_11915</name>
</gene>
<reference evidence="4 5" key="1">
    <citation type="submission" date="2019-06" db="EMBL/GenBank/DDBJ databases">
        <title>The organization of the Streptococcus sanguinis genomes.</title>
        <authorList>
            <person name="Wang H.Y."/>
            <person name="Chen Y.Y.M."/>
            <person name="Wu C.H."/>
        </authorList>
    </citation>
    <scope>NUCLEOTIDE SEQUENCE [LARGE SCALE GENOMIC DNA]</scope>
    <source>
        <strain evidence="4 5">CGMH058</strain>
    </source>
</reference>
<accession>A0A7H8V3W3</accession>
<protein>
    <recommendedName>
        <fullName evidence="2">Single-stranded DNA-binding protein</fullName>
    </recommendedName>
</protein>
<evidence type="ECO:0000256" key="3">
    <source>
        <dbReference type="SAM" id="MobiDB-lite"/>
    </source>
</evidence>
<evidence type="ECO:0000256" key="2">
    <source>
        <dbReference type="PIRNR" id="PIRNR002070"/>
    </source>
</evidence>
<feature type="region of interest" description="Disordered" evidence="3">
    <location>
        <begin position="123"/>
        <end position="154"/>
    </location>
</feature>
<name>A0A7H8V3W3_STRSA</name>
<dbReference type="CDD" id="cd04496">
    <property type="entry name" value="SSB_OBF"/>
    <property type="match status" value="1"/>
</dbReference>
<dbReference type="AlphaFoldDB" id="A0A7H8V3W3"/>
<evidence type="ECO:0000313" key="4">
    <source>
        <dbReference type="EMBL" id="QLB51095.1"/>
    </source>
</evidence>
<evidence type="ECO:0000313" key="5">
    <source>
        <dbReference type="Proteomes" id="UP000509535"/>
    </source>
</evidence>
<dbReference type="GO" id="GO:0006260">
    <property type="term" value="P:DNA replication"/>
    <property type="evidence" value="ECO:0007669"/>
    <property type="project" value="InterPro"/>
</dbReference>
<sequence length="154" mass="16998">MQTFIADGRVSDIPQDAVGKTSNGNVSFKFDFVCDSSLLDENRKPTPSFFHVQMYGKQAEVMAKSLSKGSPILLKGEIIQRIYTSKGGQRRSYQYIAPAQFDGITFLESKDAAVKRRQAQVPGTNIFQSEPAPTHQEAEGSSAYPIPMDADEPF</sequence>
<dbReference type="PROSITE" id="PS50935">
    <property type="entry name" value="SSB"/>
    <property type="match status" value="1"/>
</dbReference>
<dbReference type="GO" id="GO:0003697">
    <property type="term" value="F:single-stranded DNA binding"/>
    <property type="evidence" value="ECO:0007669"/>
    <property type="project" value="InterPro"/>
</dbReference>
<dbReference type="PIRSF" id="PIRSF002070">
    <property type="entry name" value="SSB"/>
    <property type="match status" value="1"/>
</dbReference>
<dbReference type="InterPro" id="IPR000424">
    <property type="entry name" value="Primosome_PriB/ssb"/>
</dbReference>
<organism evidence="4 5">
    <name type="scientific">Streptococcus sanguinis</name>
    <dbReference type="NCBI Taxonomy" id="1305"/>
    <lineage>
        <taxon>Bacteria</taxon>
        <taxon>Bacillati</taxon>
        <taxon>Bacillota</taxon>
        <taxon>Bacilli</taxon>
        <taxon>Lactobacillales</taxon>
        <taxon>Streptococcaceae</taxon>
        <taxon>Streptococcus</taxon>
    </lineage>
</organism>